<dbReference type="GO" id="GO:0006406">
    <property type="term" value="P:mRNA export from nucleus"/>
    <property type="evidence" value="ECO:0007669"/>
    <property type="project" value="TreeGrafter"/>
</dbReference>
<organism evidence="4 5">
    <name type="scientific">Colletotrichum fioriniae PJ7</name>
    <dbReference type="NCBI Taxonomy" id="1445577"/>
    <lineage>
        <taxon>Eukaryota</taxon>
        <taxon>Fungi</taxon>
        <taxon>Dikarya</taxon>
        <taxon>Ascomycota</taxon>
        <taxon>Pezizomycotina</taxon>
        <taxon>Sordariomycetes</taxon>
        <taxon>Hypocreomycetidae</taxon>
        <taxon>Glomerellales</taxon>
        <taxon>Glomerellaceae</taxon>
        <taxon>Colletotrichum</taxon>
        <taxon>Colletotrichum acutatum species complex</taxon>
    </lineage>
</organism>
<dbReference type="GO" id="GO:0005737">
    <property type="term" value="C:cytoplasm"/>
    <property type="evidence" value="ECO:0007669"/>
    <property type="project" value="TreeGrafter"/>
</dbReference>
<dbReference type="OrthoDB" id="264795at2759"/>
<keyword evidence="5" id="KW-1185">Reference proteome</keyword>
<feature type="compositionally biased region" description="Basic and acidic residues" evidence="2">
    <location>
        <begin position="1397"/>
        <end position="1406"/>
    </location>
</feature>
<feature type="region of interest" description="Disordered" evidence="2">
    <location>
        <begin position="1173"/>
        <end position="1241"/>
    </location>
</feature>
<dbReference type="KEGG" id="cfj:CFIO01_06961"/>
<reference evidence="4 5" key="1">
    <citation type="submission" date="2014-02" db="EMBL/GenBank/DDBJ databases">
        <title>The genome sequence of Colletotrichum fioriniae PJ7.</title>
        <authorList>
            <person name="Baroncelli R."/>
            <person name="Thon M.R."/>
        </authorList>
    </citation>
    <scope>NUCLEOTIDE SEQUENCE [LARGE SCALE GENOMIC DNA]</scope>
    <source>
        <strain evidence="4 5">PJ7</strain>
    </source>
</reference>
<feature type="compositionally biased region" description="Low complexity" evidence="2">
    <location>
        <begin position="1215"/>
        <end position="1231"/>
    </location>
</feature>
<dbReference type="PANTHER" id="PTHR12436">
    <property type="entry name" value="80 KDA MCM3-ASSOCIATED PROTEIN"/>
    <property type="match status" value="1"/>
</dbReference>
<feature type="compositionally biased region" description="Polar residues" evidence="2">
    <location>
        <begin position="767"/>
        <end position="792"/>
    </location>
</feature>
<evidence type="ECO:0000256" key="1">
    <source>
        <dbReference type="SAM" id="Coils"/>
    </source>
</evidence>
<evidence type="ECO:0000256" key="2">
    <source>
        <dbReference type="SAM" id="MobiDB-lite"/>
    </source>
</evidence>
<dbReference type="HOGENOM" id="CLU_001323_1_0_1"/>
<dbReference type="STRING" id="1445577.A0A010SK55"/>
<gene>
    <name evidence="4" type="ORF">CFIO01_06961</name>
</gene>
<dbReference type="eggNOG" id="KOG1860">
    <property type="taxonomic scope" value="Eukaryota"/>
</dbReference>
<feature type="compositionally biased region" description="Basic and acidic residues" evidence="2">
    <location>
        <begin position="80"/>
        <end position="98"/>
    </location>
</feature>
<evidence type="ECO:0000313" key="4">
    <source>
        <dbReference type="EMBL" id="EXF85258.1"/>
    </source>
</evidence>
<feature type="region of interest" description="Disordered" evidence="2">
    <location>
        <begin position="1397"/>
        <end position="1418"/>
    </location>
</feature>
<sequence>MTSVSFPPSRPDRKLSPFGGTLTGGFGSRPDASKNVFGLNGASAGGGQRSTRNLNNQPPDMTTPATKRKGVNPFDGASSDDNRRRKNTKGDSQGEWKKKGPKAQGAKPNGAKAPKGFGTTQSRGGFGTQNNNNNNHSSGSTDYETDDANGELNGDGTAYSDKIFSQLRQDGIAPPKWPSDPGNTSSKAAMAKFREEYKTYRDRARTSLMRAGLIDDPDKPKRLEDAIDFKGICDAMCPDFEKITRITEFDVQSAEKDPRTTFANTSKMVKKLARSAAGQEAPLPMDVRSTAALRRTLDYLIDDLLPIDDKLPSSHGFLWDRTRAIRRDFIFHSTMSPEEMKDQVYCLETIARFHVTALHLLSQEGFAPEDFSEQQEIEQLGKALLSLMFAYDDCKPQGVVCENEAEFRAYHLLFSANTPNILDNVQKEWGDSRFWTESDTIRTAVSLVESLQSAEDFHGPLGSGPSMATSGAHLTYFKILQSREVSYTMACFAEIHLGQLRRSVLRSLKKAYTRPRHGAKDITPSSLNRFLHFDTEDQAIEFVEQHGLSFSNGQGPAGEPVRYLDTSQRMTWPRIHHSFSQRLVERKRGSRSLPEIIHRTIADESTGAGQMAPTGFSTGTASFKAPPPQAPFGSNTATNADSPFFKSPFSAPQGGTSTGLTGAPSFDKDVPEVEKRSNRIHNQDEMTSGGLSLAQDEEATEGPKPTSTNSSPFGNPFSTGPSPFTGASPVQQSGPASSSSATAAPALNPFAAKTSPFGKSDAAAESATPSNNPFGSLNQPNGTSQPKASSTPAFPPATFGTGAQPKAPEQARPAASTDGSPAITVTPPTPKFPLPASTTAAESSAPFKFPSNPGVQSAAPNTTTSSPFQPTPKSSVTPQLPSFSAGAAAPAQPAKPFTTFQPPPNELPSLAPSVLSQTPTSSTTGSGQSPSPSFNFQGASSEPVKPAPLLQQSFPPAIASPVPPAASPLAQVKPPQAPPIKQRSKKDVMADFAKWFVTGDNGLIQEFEKYMVEQLVSAAFEQYHREEEERKRREEEERDLAEARKFQVYNLSVKYFYRWREIARNLRLTKLRRQEREEYRRVQREQREEEIRQRKKAAKVAEAKKRALERNGFDPVEEFRELLQLRKDGTQADLQAEAEALLATGILSGVSNERIAAANVIRAPATMETIATNTPLPRSRSSTALSQSTTGAKSRGAKTRAIREEFGKSATNFRRSLPPMSAHSSSSRLSSEPQKRVSKVSDRWRLKAMGLVTMPDGTALPETIANEMRYNGKRYAGLGSFGLDGTERRRSVSADLNHAAEARLRFSQSLNGGSGSGSAAALSQVNGISPLSKRKRALDDDDNEVAVADEAATRVKKRPSSNAEIDRILREARENLESLRSSRIELDEGADWFREQNEMMHAEEASRASSPWGKSGHR</sequence>
<accession>A0A010SK55</accession>
<dbReference type="PANTHER" id="PTHR12436:SF3">
    <property type="entry name" value="GERMINAL-CENTER ASSOCIATED NUCLEAR PROTEIN"/>
    <property type="match status" value="1"/>
</dbReference>
<comment type="caution">
    <text evidence="4">The sequence shown here is derived from an EMBL/GenBank/DDBJ whole genome shotgun (WGS) entry which is preliminary data.</text>
</comment>
<feature type="compositionally biased region" description="Low complexity" evidence="2">
    <location>
        <begin position="916"/>
        <end position="933"/>
    </location>
</feature>
<feature type="compositionally biased region" description="Basic and acidic residues" evidence="2">
    <location>
        <begin position="666"/>
        <end position="684"/>
    </location>
</feature>
<feature type="compositionally biased region" description="Polar residues" evidence="2">
    <location>
        <begin position="1173"/>
        <end position="1192"/>
    </location>
</feature>
<feature type="region of interest" description="Disordered" evidence="2">
    <location>
        <begin position="1"/>
        <end position="158"/>
    </location>
</feature>
<dbReference type="Proteomes" id="UP000020467">
    <property type="component" value="Unassembled WGS sequence"/>
</dbReference>
<dbReference type="InterPro" id="IPR045107">
    <property type="entry name" value="SAC3/GANP/THP3"/>
</dbReference>
<feature type="compositionally biased region" description="Polar residues" evidence="2">
    <location>
        <begin position="49"/>
        <end position="65"/>
    </location>
</feature>
<name>A0A010SK55_9PEZI</name>
<feature type="domain" description="SAC3/GANP/THP3 conserved" evidence="3">
    <location>
        <begin position="236"/>
        <end position="551"/>
    </location>
</feature>
<dbReference type="GO" id="GO:0070390">
    <property type="term" value="C:transcription export complex 2"/>
    <property type="evidence" value="ECO:0007669"/>
    <property type="project" value="TreeGrafter"/>
</dbReference>
<feature type="compositionally biased region" description="Low complexity" evidence="2">
    <location>
        <begin position="102"/>
        <end position="116"/>
    </location>
</feature>
<evidence type="ECO:0000259" key="3">
    <source>
        <dbReference type="Pfam" id="PF03399"/>
    </source>
</evidence>
<feature type="compositionally biased region" description="Polar residues" evidence="2">
    <location>
        <begin position="632"/>
        <end position="641"/>
    </location>
</feature>
<dbReference type="Gene3D" id="1.25.40.990">
    <property type="match status" value="1"/>
</dbReference>
<feature type="region of interest" description="Disordered" evidence="2">
    <location>
        <begin position="604"/>
        <end position="985"/>
    </location>
</feature>
<feature type="compositionally biased region" description="Polar residues" evidence="2">
    <location>
        <begin position="853"/>
        <end position="882"/>
    </location>
</feature>
<feature type="coiled-coil region" evidence="1">
    <location>
        <begin position="1016"/>
        <end position="1111"/>
    </location>
</feature>
<dbReference type="InterPro" id="IPR005062">
    <property type="entry name" value="SAC3/GANP/THP3_conserved"/>
</dbReference>
<feature type="compositionally biased region" description="Low complexity" evidence="2">
    <location>
        <begin position="885"/>
        <end position="896"/>
    </location>
</feature>
<keyword evidence="1" id="KW-0175">Coiled coil</keyword>
<dbReference type="Pfam" id="PF03399">
    <property type="entry name" value="SAC3_GANP"/>
    <property type="match status" value="1"/>
</dbReference>
<proteinExistence type="predicted"/>
<feature type="coiled-coil region" evidence="1">
    <location>
        <begin position="1362"/>
        <end position="1389"/>
    </location>
</feature>
<feature type="compositionally biased region" description="Low complexity" evidence="2">
    <location>
        <begin position="727"/>
        <end position="752"/>
    </location>
</feature>
<feature type="compositionally biased region" description="Low complexity" evidence="2">
    <location>
        <begin position="836"/>
        <end position="845"/>
    </location>
</feature>
<feature type="compositionally biased region" description="Polar residues" evidence="2">
    <location>
        <begin position="705"/>
        <end position="722"/>
    </location>
</feature>
<dbReference type="EMBL" id="JARH01000111">
    <property type="protein sequence ID" value="EXF85258.1"/>
    <property type="molecule type" value="Genomic_DNA"/>
</dbReference>
<evidence type="ECO:0000313" key="5">
    <source>
        <dbReference type="Proteomes" id="UP000020467"/>
    </source>
</evidence>
<protein>
    <submittedName>
        <fullName evidence="4">GANP/Nin1/mts3/eIF-3 p25 family protein</fullName>
    </submittedName>
</protein>